<dbReference type="AlphaFoldDB" id="A0A1A8EJP8"/>
<name>A0A1A8EJP8_NOTKA</name>
<organism evidence="2">
    <name type="scientific">Nothobranchius kadleci</name>
    <name type="common">African annual killifish</name>
    <dbReference type="NCBI Taxonomy" id="1051664"/>
    <lineage>
        <taxon>Eukaryota</taxon>
        <taxon>Metazoa</taxon>
        <taxon>Chordata</taxon>
        <taxon>Craniata</taxon>
        <taxon>Vertebrata</taxon>
        <taxon>Euteleostomi</taxon>
        <taxon>Actinopterygii</taxon>
        <taxon>Neopterygii</taxon>
        <taxon>Teleostei</taxon>
        <taxon>Neoteleostei</taxon>
        <taxon>Acanthomorphata</taxon>
        <taxon>Ovalentaria</taxon>
        <taxon>Atherinomorphae</taxon>
        <taxon>Cyprinodontiformes</taxon>
        <taxon>Nothobranchiidae</taxon>
        <taxon>Nothobranchius</taxon>
    </lineage>
</organism>
<reference evidence="2" key="2">
    <citation type="submission" date="2016-06" db="EMBL/GenBank/DDBJ databases">
        <title>The genome of a short-lived fish provides insights into sex chromosome evolution and the genetic control of aging.</title>
        <authorList>
            <person name="Reichwald K."/>
            <person name="Felder M."/>
            <person name="Petzold A."/>
            <person name="Koch P."/>
            <person name="Groth M."/>
            <person name="Platzer M."/>
        </authorList>
    </citation>
    <scope>NUCLEOTIDE SEQUENCE</scope>
    <source>
        <tissue evidence="2">Brain</tissue>
    </source>
</reference>
<evidence type="ECO:0000313" key="2">
    <source>
        <dbReference type="EMBL" id="SBQ45310.1"/>
    </source>
</evidence>
<reference evidence="2" key="1">
    <citation type="submission" date="2016-05" db="EMBL/GenBank/DDBJ databases">
        <authorList>
            <person name="Lavstsen T."/>
            <person name="Jespersen J.S."/>
        </authorList>
    </citation>
    <scope>NUCLEOTIDE SEQUENCE</scope>
    <source>
        <tissue evidence="2">Brain</tissue>
    </source>
</reference>
<evidence type="ECO:0000256" key="1">
    <source>
        <dbReference type="SAM" id="MobiDB-lite"/>
    </source>
</evidence>
<feature type="non-terminal residue" evidence="2">
    <location>
        <position position="1"/>
    </location>
</feature>
<sequence>ENTDPDQDSAEHNGKSTESTTQRKDKKRHNQTEASGKQTGQKTPGLKKELQT</sequence>
<protein>
    <submittedName>
        <fullName evidence="2">Uncharacterized protein</fullName>
    </submittedName>
</protein>
<proteinExistence type="predicted"/>
<feature type="compositionally biased region" description="Polar residues" evidence="1">
    <location>
        <begin position="32"/>
        <end position="42"/>
    </location>
</feature>
<accession>A0A1A8EJP8</accession>
<feature type="region of interest" description="Disordered" evidence="1">
    <location>
        <begin position="1"/>
        <end position="52"/>
    </location>
</feature>
<gene>
    <name evidence="2" type="primary">Nfu_g_1_000362</name>
</gene>
<dbReference type="EMBL" id="HAEA01016829">
    <property type="protein sequence ID" value="SBQ45310.1"/>
    <property type="molecule type" value="Transcribed_RNA"/>
</dbReference>